<name>A0A7R9WIR4_9STRA</name>
<feature type="region of interest" description="Disordered" evidence="1">
    <location>
        <begin position="154"/>
        <end position="174"/>
    </location>
</feature>
<dbReference type="AlphaFoldDB" id="A0A7R9WIR4"/>
<evidence type="ECO:0000313" key="2">
    <source>
        <dbReference type="EMBL" id="CAD8324461.1"/>
    </source>
</evidence>
<protein>
    <submittedName>
        <fullName evidence="2">Uncharacterized protein</fullName>
    </submittedName>
</protein>
<dbReference type="EMBL" id="HBED01045482">
    <property type="protein sequence ID" value="CAD8324461.1"/>
    <property type="molecule type" value="Transcribed_RNA"/>
</dbReference>
<organism evidence="2">
    <name type="scientific">Pseudictyota dubia</name>
    <dbReference type="NCBI Taxonomy" id="2749911"/>
    <lineage>
        <taxon>Eukaryota</taxon>
        <taxon>Sar</taxon>
        <taxon>Stramenopiles</taxon>
        <taxon>Ochrophyta</taxon>
        <taxon>Bacillariophyta</taxon>
        <taxon>Mediophyceae</taxon>
        <taxon>Biddulphiophycidae</taxon>
        <taxon>Eupodiscales</taxon>
        <taxon>Odontellaceae</taxon>
        <taxon>Pseudictyota</taxon>
    </lineage>
</organism>
<sequence length="541" mass="59657">MNLPIDERGHAEDEDGDTFPFVIDEHTESCAPHRTLAVLKQALGSYSLSSVPCGLASTMTSTTEESASEQHSILWTRQSGCNTLISEGNLAHTLVPSVQTSPQVNSDSDQVDKSTQPKTKNALIQKQTQVVVIVPGREEQRGDMDSRQVSASVGERLTESGSCNSTNCPDGDILTDTDTRSESHYPALSIMETVNLRGTTGGETQSFSKLMYEAGSIEECHTESEHRHEERNESLDSPWSCRREFLERVCASRSEGAYVNDKGFVNYAAFPQSNPKHDQSPMPSTVQKRAEGNAWHGVLDRATVGQLGDDSFIASVRLTTPLSLQDIRATIANPELLTDWFEPIEKIYVSSVPSTPCKDTERVYDGEWIEASTSALVLPKGQHACLHRFLSSMRRSFGFPLIANVSIFVERQSNQVVLKIGPYGSFNAIHTLSVHDVYEDDRAETQNHSGSGLVVTDVIYLEKDEETDGCCGLLDCCRSRQCDLLRDLACQAAASLDMLRVLVAWDSRGFSASRGGWRWRGKSCSLELDRGNARNPLLQKV</sequence>
<proteinExistence type="predicted"/>
<feature type="compositionally biased region" description="Polar residues" evidence="1">
    <location>
        <begin position="159"/>
        <end position="168"/>
    </location>
</feature>
<feature type="region of interest" description="Disordered" evidence="1">
    <location>
        <begin position="98"/>
        <end position="122"/>
    </location>
</feature>
<evidence type="ECO:0000256" key="1">
    <source>
        <dbReference type="SAM" id="MobiDB-lite"/>
    </source>
</evidence>
<reference evidence="2" key="1">
    <citation type="submission" date="2021-01" db="EMBL/GenBank/DDBJ databases">
        <authorList>
            <person name="Corre E."/>
            <person name="Pelletier E."/>
            <person name="Niang G."/>
            <person name="Scheremetjew M."/>
            <person name="Finn R."/>
            <person name="Kale V."/>
            <person name="Holt S."/>
            <person name="Cochrane G."/>
            <person name="Meng A."/>
            <person name="Brown T."/>
            <person name="Cohen L."/>
        </authorList>
    </citation>
    <scope>NUCLEOTIDE SEQUENCE</scope>
    <source>
        <strain evidence="2">CCMP147</strain>
    </source>
</reference>
<gene>
    <name evidence="2" type="ORF">TDUB1175_LOCUS22881</name>
</gene>
<accession>A0A7R9WIR4</accession>